<sequence>MIPKEVLEYSVTVKLKEYSDMEVILLKGHLVLEQILHQFISAHQLDSKRVDAMNLMFGNTLELAMAIDASSINENYPHLKEINRIRNKIAHELFFDGYHKDH</sequence>
<accession>A0A1Q8TEA6</accession>
<comment type="caution">
    <text evidence="1">The sequence shown here is derived from an EMBL/GenBank/DDBJ whole genome shotgun (WGS) entry which is preliminary data.</text>
</comment>
<dbReference type="Proteomes" id="UP000186806">
    <property type="component" value="Unassembled WGS sequence"/>
</dbReference>
<reference evidence="1 2" key="1">
    <citation type="submission" date="2016-12" db="EMBL/GenBank/DDBJ databases">
        <title>Draft genome sequences of strains Salinicola socius SMB35, Salinicola sp. MH3R3-1 and Chromohalobacter sp. SMB17 from the Verkhnekamsk potash mining region of Russia.</title>
        <authorList>
            <person name="Mavrodi D.V."/>
            <person name="Olsson B.E."/>
            <person name="Korsakova E.S."/>
            <person name="Pyankova A."/>
            <person name="Mavrodi O.V."/>
            <person name="Plotnikova E.G."/>
        </authorList>
    </citation>
    <scope>NUCLEOTIDE SEQUENCE [LARGE SCALE GENOMIC DNA]</scope>
    <source>
        <strain evidence="1 2">SMB17</strain>
    </source>
</reference>
<dbReference type="AlphaFoldDB" id="A0A1Q8TEA6"/>
<name>A0A1Q8TEA6_9GAMM</name>
<dbReference type="RefSeq" id="WP_075368688.1">
    <property type="nucleotide sequence ID" value="NZ_MSDQ01000014.1"/>
</dbReference>
<proteinExistence type="predicted"/>
<dbReference type="EMBL" id="MSDQ01000014">
    <property type="protein sequence ID" value="OLO12017.1"/>
    <property type="molecule type" value="Genomic_DNA"/>
</dbReference>
<gene>
    <name evidence="1" type="ORF">BTW10_06400</name>
</gene>
<organism evidence="1 2">
    <name type="scientific">Chromohalobacter japonicus</name>
    <dbReference type="NCBI Taxonomy" id="223900"/>
    <lineage>
        <taxon>Bacteria</taxon>
        <taxon>Pseudomonadati</taxon>
        <taxon>Pseudomonadota</taxon>
        <taxon>Gammaproteobacteria</taxon>
        <taxon>Oceanospirillales</taxon>
        <taxon>Halomonadaceae</taxon>
        <taxon>Chromohalobacter</taxon>
    </lineage>
</organism>
<protein>
    <recommendedName>
        <fullName evidence="3">DUF4145 domain-containing protein</fullName>
    </recommendedName>
</protein>
<keyword evidence="2" id="KW-1185">Reference proteome</keyword>
<evidence type="ECO:0000313" key="1">
    <source>
        <dbReference type="EMBL" id="OLO12017.1"/>
    </source>
</evidence>
<evidence type="ECO:0000313" key="2">
    <source>
        <dbReference type="Proteomes" id="UP000186806"/>
    </source>
</evidence>
<evidence type="ECO:0008006" key="3">
    <source>
        <dbReference type="Google" id="ProtNLM"/>
    </source>
</evidence>